<gene>
    <name evidence="4" type="ORF">OS493_011199</name>
</gene>
<feature type="compositionally biased region" description="Polar residues" evidence="1">
    <location>
        <begin position="52"/>
        <end position="73"/>
    </location>
</feature>
<feature type="compositionally biased region" description="Polar residues" evidence="1">
    <location>
        <begin position="343"/>
        <end position="373"/>
    </location>
</feature>
<accession>A0A9W9Z3C8</accession>
<dbReference type="SUPFAM" id="SSF82671">
    <property type="entry name" value="SEA domain"/>
    <property type="match status" value="1"/>
</dbReference>
<dbReference type="InterPro" id="IPR036364">
    <property type="entry name" value="SEA_dom_sf"/>
</dbReference>
<dbReference type="OrthoDB" id="5990662at2759"/>
<dbReference type="Pfam" id="PF01390">
    <property type="entry name" value="SEA"/>
    <property type="match status" value="1"/>
</dbReference>
<comment type="caution">
    <text evidence="4">The sequence shown here is derived from an EMBL/GenBank/DDBJ whole genome shotgun (WGS) entry which is preliminary data.</text>
</comment>
<evidence type="ECO:0000256" key="2">
    <source>
        <dbReference type="SAM" id="Phobius"/>
    </source>
</evidence>
<evidence type="ECO:0000256" key="1">
    <source>
        <dbReference type="SAM" id="MobiDB-lite"/>
    </source>
</evidence>
<feature type="region of interest" description="Disordered" evidence="1">
    <location>
        <begin position="343"/>
        <end position="387"/>
    </location>
</feature>
<feature type="domain" description="SEA" evidence="3">
    <location>
        <begin position="764"/>
        <end position="829"/>
    </location>
</feature>
<proteinExistence type="predicted"/>
<keyword evidence="2" id="KW-0472">Membrane</keyword>
<sequence length="963" mass="104305">MLKGVPSSGVKYTWSHSWTPIRNSPESAYSKSVREDIDFQLTTTRSERSRFDQTSSSAMTTAKPRASSSYSRNSFEVTEGMNMKTVKTAITTKSSVHSYLPNTYSDLPNVVNSFTGSLSGSILNQERVSSQSTSPVLSCTVVTYTSVRNKFSNTIYLSTSMAQEMPYTSPGTTQISHTSNTSGFGYGTAWSLRTQLETSQSALNTLPSYSASKSDNQEQSSKHSGSLNEGFSSAMITPSSSSYIFTMSQGSSAVHEILTTTKATSPTATRQSYASKVGPRNVTSVISQSKGNSCTPTLPLYTRHGGLSTGRDVTSLQTTMSLSNHLQTRKDISQSQSGIKATSFGSTVPLNTNFNTGSPSSGLSPDEVNSQPITSVSSHTSVSPRSSFENLLTVASKETSTNGISSWIPLQKSMSYRSSSTSKQTLASRKMSSQKGNVRLSIITTSSAQHLKSARESVKESPLTPYISTTKLPKTYQQTLHKGISRDTPAKSTVTSITMTAFVPSRQYTAGVLSQDLVNFSRSSSTDKVAPKRPSSQVKADGLSIVSSSGQHRTLGNPHETSQHLKVYSATTDTPEISTQFPITPAVSSTTRFLSTVEPALKRTSSEVDNVVFSNITSSVNVKDPMRSINVSMSRVNVQSVSTTGLHKTFQYTLGKGSSDAPTTVTRITITTVPSTIQPTALSRYQSSASRITTPASRNISLNASTMTHSLHASTKGTVRIFSTPTYTSTTQVKLSKTTDSYMFSSVLTTSRPSLNSTTQFKIMDGSFVIKNRNFHANLSNPNSTMFKVLAVEVEEIIMDVISLEAKVTSFRNGSIIADFYLKVSYDSQFSDRDYARMLSEANETLWRGYYVTNITVTLRANTGRTAARLQDNGGLSKGTVVAIFAVFSVLLIAVGGVAVYVCTKKGLCERSRVKPADSPIPPSELEKIQPVRRGTWVENDEPFLKLTSLKIPTTEVPRFTKC</sequence>
<feature type="region of interest" description="Disordered" evidence="1">
    <location>
        <begin position="44"/>
        <end position="73"/>
    </location>
</feature>
<organism evidence="4 5">
    <name type="scientific">Desmophyllum pertusum</name>
    <dbReference type="NCBI Taxonomy" id="174260"/>
    <lineage>
        <taxon>Eukaryota</taxon>
        <taxon>Metazoa</taxon>
        <taxon>Cnidaria</taxon>
        <taxon>Anthozoa</taxon>
        <taxon>Hexacorallia</taxon>
        <taxon>Scleractinia</taxon>
        <taxon>Caryophylliina</taxon>
        <taxon>Caryophylliidae</taxon>
        <taxon>Desmophyllum</taxon>
    </lineage>
</organism>
<evidence type="ECO:0000313" key="5">
    <source>
        <dbReference type="Proteomes" id="UP001163046"/>
    </source>
</evidence>
<reference evidence="4" key="1">
    <citation type="submission" date="2023-01" db="EMBL/GenBank/DDBJ databases">
        <title>Genome assembly of the deep-sea coral Lophelia pertusa.</title>
        <authorList>
            <person name="Herrera S."/>
            <person name="Cordes E."/>
        </authorList>
    </citation>
    <scope>NUCLEOTIDE SEQUENCE</scope>
    <source>
        <strain evidence="4">USNM1676648</strain>
        <tissue evidence="4">Polyp</tissue>
    </source>
</reference>
<evidence type="ECO:0000313" key="4">
    <source>
        <dbReference type="EMBL" id="KAJ7373594.1"/>
    </source>
</evidence>
<keyword evidence="5" id="KW-1185">Reference proteome</keyword>
<dbReference type="AlphaFoldDB" id="A0A9W9Z3C8"/>
<dbReference type="EMBL" id="MU826830">
    <property type="protein sequence ID" value="KAJ7373594.1"/>
    <property type="molecule type" value="Genomic_DNA"/>
</dbReference>
<protein>
    <recommendedName>
        <fullName evidence="3">SEA domain-containing protein</fullName>
    </recommendedName>
</protein>
<feature type="region of interest" description="Disordered" evidence="1">
    <location>
        <begin position="207"/>
        <end position="231"/>
    </location>
</feature>
<dbReference type="Proteomes" id="UP001163046">
    <property type="component" value="Unassembled WGS sequence"/>
</dbReference>
<keyword evidence="2" id="KW-1133">Transmembrane helix</keyword>
<keyword evidence="2" id="KW-0812">Transmembrane</keyword>
<dbReference type="InterPro" id="IPR000082">
    <property type="entry name" value="SEA_dom"/>
</dbReference>
<feature type="transmembrane region" description="Helical" evidence="2">
    <location>
        <begin position="881"/>
        <end position="903"/>
    </location>
</feature>
<evidence type="ECO:0000259" key="3">
    <source>
        <dbReference type="Pfam" id="PF01390"/>
    </source>
</evidence>
<name>A0A9W9Z3C8_9CNID</name>
<feature type="compositionally biased region" description="Low complexity" evidence="1">
    <location>
        <begin position="374"/>
        <end position="387"/>
    </location>
</feature>